<feature type="transmembrane region" description="Helical" evidence="3">
    <location>
        <begin position="7"/>
        <end position="28"/>
    </location>
</feature>
<feature type="transmembrane region" description="Helical" evidence="3">
    <location>
        <begin position="169"/>
        <end position="191"/>
    </location>
</feature>
<dbReference type="PROSITE" id="PS51419">
    <property type="entry name" value="RAB"/>
    <property type="match status" value="1"/>
</dbReference>
<dbReference type="InterPro" id="IPR003578">
    <property type="entry name" value="Small_GTPase_Rho"/>
</dbReference>
<accession>X6M6E7</accession>
<evidence type="ECO:0000313" key="4">
    <source>
        <dbReference type="EMBL" id="ETO09474.1"/>
    </source>
</evidence>
<dbReference type="Pfam" id="PF00071">
    <property type="entry name" value="Ras"/>
    <property type="match status" value="1"/>
</dbReference>
<evidence type="ECO:0000256" key="2">
    <source>
        <dbReference type="ARBA" id="ARBA00023134"/>
    </source>
</evidence>
<reference evidence="4 5" key="1">
    <citation type="journal article" date="2013" name="Curr. Biol.">
        <title>The Genome of the Foraminiferan Reticulomyxa filosa.</title>
        <authorList>
            <person name="Glockner G."/>
            <person name="Hulsmann N."/>
            <person name="Schleicher M."/>
            <person name="Noegel A.A."/>
            <person name="Eichinger L."/>
            <person name="Gallinger C."/>
            <person name="Pawlowski J."/>
            <person name="Sierra R."/>
            <person name="Euteneuer U."/>
            <person name="Pillet L."/>
            <person name="Moustafa A."/>
            <person name="Platzer M."/>
            <person name="Groth M."/>
            <person name="Szafranski K."/>
            <person name="Schliwa M."/>
        </authorList>
    </citation>
    <scope>NUCLEOTIDE SEQUENCE [LARGE SCALE GENOMIC DNA]</scope>
</reference>
<dbReference type="PANTHER" id="PTHR24072">
    <property type="entry name" value="RHO FAMILY GTPASE"/>
    <property type="match status" value="1"/>
</dbReference>
<dbReference type="PRINTS" id="PR00449">
    <property type="entry name" value="RASTRNSFRMNG"/>
</dbReference>
<sequence length="266" mass="31316">MVDNQQINLGLWDTGFLFFFLNCVRIFFFSYLPFLLIRVFLVFFLCVVSLWDLLLRPLSYPQTNVFLICFSLISEDSYHNVTEKWVPEVSHHAPGVPLLLIGTKADLRNDPKHKCLSPDMGEKLKSEIHAVKYMECSALTQENLKEVFDEAVRFVMLLMFVYSVQMWEGGISCLISVSFIRIFLGLHRAAIAARNKKKKGSCQSVFHFLWWEWDRAGKRKPHERVSFVIVVPFFFLISLQKSCMLFRWIFVWFFFFPVGLRAKREK</sequence>
<evidence type="ECO:0000256" key="1">
    <source>
        <dbReference type="ARBA" id="ARBA00022741"/>
    </source>
</evidence>
<organism evidence="4 5">
    <name type="scientific">Reticulomyxa filosa</name>
    <dbReference type="NCBI Taxonomy" id="46433"/>
    <lineage>
        <taxon>Eukaryota</taxon>
        <taxon>Sar</taxon>
        <taxon>Rhizaria</taxon>
        <taxon>Retaria</taxon>
        <taxon>Foraminifera</taxon>
        <taxon>Monothalamids</taxon>
        <taxon>Reticulomyxidae</taxon>
        <taxon>Reticulomyxa</taxon>
    </lineage>
</organism>
<dbReference type="PROSITE" id="PS51420">
    <property type="entry name" value="RHO"/>
    <property type="match status" value="1"/>
</dbReference>
<feature type="transmembrane region" description="Helical" evidence="3">
    <location>
        <begin position="224"/>
        <end position="239"/>
    </location>
</feature>
<keyword evidence="3" id="KW-1133">Transmembrane helix</keyword>
<dbReference type="GO" id="GO:0007264">
    <property type="term" value="P:small GTPase-mediated signal transduction"/>
    <property type="evidence" value="ECO:0007669"/>
    <property type="project" value="InterPro"/>
</dbReference>
<dbReference type="SMART" id="SM00174">
    <property type="entry name" value="RHO"/>
    <property type="match status" value="1"/>
</dbReference>
<comment type="caution">
    <text evidence="4">The sequence shown here is derived from an EMBL/GenBank/DDBJ whole genome shotgun (WGS) entry which is preliminary data.</text>
</comment>
<dbReference type="SMART" id="SM00173">
    <property type="entry name" value="RAS"/>
    <property type="match status" value="1"/>
</dbReference>
<dbReference type="EMBL" id="ASPP01024048">
    <property type="protein sequence ID" value="ETO09474.1"/>
    <property type="molecule type" value="Genomic_DNA"/>
</dbReference>
<dbReference type="OrthoDB" id="8830751at2759"/>
<dbReference type="CDD" id="cd00157">
    <property type="entry name" value="Rho"/>
    <property type="match status" value="1"/>
</dbReference>
<dbReference type="GO" id="GO:0003924">
    <property type="term" value="F:GTPase activity"/>
    <property type="evidence" value="ECO:0007669"/>
    <property type="project" value="InterPro"/>
</dbReference>
<name>X6M6E7_RETFI</name>
<dbReference type="GO" id="GO:0005525">
    <property type="term" value="F:GTP binding"/>
    <property type="evidence" value="ECO:0007669"/>
    <property type="project" value="UniProtKB-KW"/>
</dbReference>
<keyword evidence="5" id="KW-1185">Reference proteome</keyword>
<dbReference type="InterPro" id="IPR001806">
    <property type="entry name" value="Small_GTPase"/>
</dbReference>
<feature type="transmembrane region" description="Helical" evidence="3">
    <location>
        <begin position="245"/>
        <end position="262"/>
    </location>
</feature>
<protein>
    <submittedName>
        <fullName evidence="4">Uncharacterized protein</fullName>
    </submittedName>
</protein>
<evidence type="ECO:0000313" key="5">
    <source>
        <dbReference type="Proteomes" id="UP000023152"/>
    </source>
</evidence>
<dbReference type="AlphaFoldDB" id="X6M6E7"/>
<dbReference type="Proteomes" id="UP000023152">
    <property type="component" value="Unassembled WGS sequence"/>
</dbReference>
<proteinExistence type="predicted"/>
<gene>
    <name evidence="4" type="ORF">RFI_27905</name>
</gene>
<feature type="transmembrane region" description="Helical" evidence="3">
    <location>
        <begin position="34"/>
        <end position="54"/>
    </location>
</feature>
<keyword evidence="3" id="KW-0472">Membrane</keyword>
<keyword evidence="2" id="KW-0342">GTP-binding</keyword>
<dbReference type="SUPFAM" id="SSF52540">
    <property type="entry name" value="P-loop containing nucleoside triphosphate hydrolases"/>
    <property type="match status" value="1"/>
</dbReference>
<dbReference type="Gene3D" id="3.40.50.300">
    <property type="entry name" value="P-loop containing nucleotide triphosphate hydrolases"/>
    <property type="match status" value="1"/>
</dbReference>
<keyword evidence="1" id="KW-0547">Nucleotide-binding</keyword>
<dbReference type="SMART" id="SM00175">
    <property type="entry name" value="RAB"/>
    <property type="match status" value="1"/>
</dbReference>
<dbReference type="InterPro" id="IPR027417">
    <property type="entry name" value="P-loop_NTPase"/>
</dbReference>
<keyword evidence="3" id="KW-0812">Transmembrane</keyword>
<evidence type="ECO:0000256" key="3">
    <source>
        <dbReference type="SAM" id="Phobius"/>
    </source>
</evidence>